<keyword evidence="3" id="KW-1185">Reference proteome</keyword>
<accession>A0A9N7US32</accession>
<name>A0A9N7US32_PLEPL</name>
<reference evidence="2" key="1">
    <citation type="submission" date="2020-03" db="EMBL/GenBank/DDBJ databases">
        <authorList>
            <person name="Weist P."/>
        </authorList>
    </citation>
    <scope>NUCLEOTIDE SEQUENCE</scope>
</reference>
<evidence type="ECO:0000313" key="3">
    <source>
        <dbReference type="Proteomes" id="UP001153269"/>
    </source>
</evidence>
<comment type="caution">
    <text evidence="2">The sequence shown here is derived from an EMBL/GenBank/DDBJ whole genome shotgun (WGS) entry which is preliminary data.</text>
</comment>
<sequence length="118" mass="12516">MKFMKEEQSHDRSPPRFPSPFQSEQVLQLALECISSRARHHNHHLHGSGASSALLKLTIISPAPELRSSVTLGARHHNHHLTGSGAPSPRSSGAVSVASSDASSRADAGAPELRSSPS</sequence>
<feature type="region of interest" description="Disordered" evidence="1">
    <location>
        <begin position="1"/>
        <end position="23"/>
    </location>
</feature>
<organism evidence="2 3">
    <name type="scientific">Pleuronectes platessa</name>
    <name type="common">European plaice</name>
    <dbReference type="NCBI Taxonomy" id="8262"/>
    <lineage>
        <taxon>Eukaryota</taxon>
        <taxon>Metazoa</taxon>
        <taxon>Chordata</taxon>
        <taxon>Craniata</taxon>
        <taxon>Vertebrata</taxon>
        <taxon>Euteleostomi</taxon>
        <taxon>Actinopterygii</taxon>
        <taxon>Neopterygii</taxon>
        <taxon>Teleostei</taxon>
        <taxon>Neoteleostei</taxon>
        <taxon>Acanthomorphata</taxon>
        <taxon>Carangaria</taxon>
        <taxon>Pleuronectiformes</taxon>
        <taxon>Pleuronectoidei</taxon>
        <taxon>Pleuronectidae</taxon>
        <taxon>Pleuronectes</taxon>
    </lineage>
</organism>
<protein>
    <submittedName>
        <fullName evidence="2">Uncharacterized protein</fullName>
    </submittedName>
</protein>
<feature type="compositionally biased region" description="Low complexity" evidence="1">
    <location>
        <begin position="83"/>
        <end position="110"/>
    </location>
</feature>
<dbReference type="AlphaFoldDB" id="A0A9N7US32"/>
<dbReference type="EMBL" id="CADEAL010001809">
    <property type="protein sequence ID" value="CAB1435781.1"/>
    <property type="molecule type" value="Genomic_DNA"/>
</dbReference>
<evidence type="ECO:0000256" key="1">
    <source>
        <dbReference type="SAM" id="MobiDB-lite"/>
    </source>
</evidence>
<evidence type="ECO:0000313" key="2">
    <source>
        <dbReference type="EMBL" id="CAB1435781.1"/>
    </source>
</evidence>
<dbReference type="Proteomes" id="UP001153269">
    <property type="component" value="Unassembled WGS sequence"/>
</dbReference>
<feature type="region of interest" description="Disordered" evidence="1">
    <location>
        <begin position="68"/>
        <end position="118"/>
    </location>
</feature>
<proteinExistence type="predicted"/>
<feature type="compositionally biased region" description="Basic and acidic residues" evidence="1">
    <location>
        <begin position="1"/>
        <end position="14"/>
    </location>
</feature>
<gene>
    <name evidence="2" type="ORF">PLEPLA_LOCUS23827</name>
</gene>